<protein>
    <recommendedName>
        <fullName evidence="1">HD domain-containing protein</fullName>
    </recommendedName>
</protein>
<reference evidence="2 3" key="1">
    <citation type="journal article" date="2016" name="Nat. Commun.">
        <title>Thousands of microbial genomes shed light on interconnected biogeochemical processes in an aquifer system.</title>
        <authorList>
            <person name="Anantharaman K."/>
            <person name="Brown C.T."/>
            <person name="Hug L.A."/>
            <person name="Sharon I."/>
            <person name="Castelle C.J."/>
            <person name="Probst A.J."/>
            <person name="Thomas B.C."/>
            <person name="Singh A."/>
            <person name="Wilkins M.J."/>
            <person name="Karaoz U."/>
            <person name="Brodie E.L."/>
            <person name="Williams K.H."/>
            <person name="Hubbard S.S."/>
            <person name="Banfield J.F."/>
        </authorList>
    </citation>
    <scope>NUCLEOTIDE SEQUENCE [LARGE SCALE GENOMIC DNA]</scope>
</reference>
<proteinExistence type="predicted"/>
<dbReference type="EMBL" id="MFAF01000016">
    <property type="protein sequence ID" value="OGD79067.1"/>
    <property type="molecule type" value="Genomic_DNA"/>
</dbReference>
<name>A0A1F5FHM1_9BACT</name>
<dbReference type="AlphaFoldDB" id="A0A1F5FHM1"/>
<dbReference type="InterPro" id="IPR003607">
    <property type="entry name" value="HD/PDEase_dom"/>
</dbReference>
<dbReference type="InterPro" id="IPR006674">
    <property type="entry name" value="HD_domain"/>
</dbReference>
<dbReference type="STRING" id="1817816.A2Y64_06680"/>
<comment type="caution">
    <text evidence="2">The sequence shown here is derived from an EMBL/GenBank/DDBJ whole genome shotgun (WGS) entry which is preliminary data.</text>
</comment>
<dbReference type="SUPFAM" id="SSF109604">
    <property type="entry name" value="HD-domain/PDEase-like"/>
    <property type="match status" value="1"/>
</dbReference>
<evidence type="ECO:0000313" key="3">
    <source>
        <dbReference type="Proteomes" id="UP000177187"/>
    </source>
</evidence>
<dbReference type="NCBIfam" id="TIGR00277">
    <property type="entry name" value="HDIG"/>
    <property type="match status" value="1"/>
</dbReference>
<organism evidence="2 3">
    <name type="scientific">Candidatus Coatesbacteria bacterium RBG_13_66_14</name>
    <dbReference type="NCBI Taxonomy" id="1817816"/>
    <lineage>
        <taxon>Bacteria</taxon>
        <taxon>Candidatus Coatesiibacteriota</taxon>
    </lineage>
</organism>
<dbReference type="CDD" id="cd00077">
    <property type="entry name" value="HDc"/>
    <property type="match status" value="1"/>
</dbReference>
<accession>A0A1F5FHM1</accession>
<dbReference type="Pfam" id="PF01966">
    <property type="entry name" value="HD"/>
    <property type="match status" value="1"/>
</dbReference>
<dbReference type="Proteomes" id="UP000177187">
    <property type="component" value="Unassembled WGS sequence"/>
</dbReference>
<feature type="domain" description="HD" evidence="1">
    <location>
        <begin position="58"/>
        <end position="167"/>
    </location>
</feature>
<sequence length="179" mass="20283">MVEKLLEAIPEFKLIEDIELREMCLECWLRGIDLGEWTFEEALEIPFTLEIETRVTLVEHTRGVTLLADAMAGVINQLAQDDLKVNHQYVIAGALLHDVGKLLEFGKGDCGFTKSRIGRYLRHPITGVWLAMTVGLPVKIAHMIGSHAFEGDRTPRTPEAIIIHQADFTWFNALKKEFK</sequence>
<gene>
    <name evidence="2" type="ORF">A2Y64_06680</name>
</gene>
<dbReference type="InterPro" id="IPR006675">
    <property type="entry name" value="HDIG_dom"/>
</dbReference>
<evidence type="ECO:0000259" key="1">
    <source>
        <dbReference type="Pfam" id="PF01966"/>
    </source>
</evidence>
<evidence type="ECO:0000313" key="2">
    <source>
        <dbReference type="EMBL" id="OGD79067.1"/>
    </source>
</evidence>
<dbReference type="Gene3D" id="1.10.3210.10">
    <property type="entry name" value="Hypothetical protein af1432"/>
    <property type="match status" value="1"/>
</dbReference>